<name>A0A9W8NGK1_9PEZI</name>
<evidence type="ECO:0000313" key="3">
    <source>
        <dbReference type="Proteomes" id="UP001148614"/>
    </source>
</evidence>
<dbReference type="Gene3D" id="2.60.20.10">
    <property type="entry name" value="Crystallins"/>
    <property type="match status" value="1"/>
</dbReference>
<feature type="chain" id="PRO_5040908776" evidence="1">
    <location>
        <begin position="22"/>
        <end position="129"/>
    </location>
</feature>
<dbReference type="AlphaFoldDB" id="A0A9W8NGK1"/>
<organism evidence="2 3">
    <name type="scientific">Xylaria arbuscula</name>
    <dbReference type="NCBI Taxonomy" id="114810"/>
    <lineage>
        <taxon>Eukaryota</taxon>
        <taxon>Fungi</taxon>
        <taxon>Dikarya</taxon>
        <taxon>Ascomycota</taxon>
        <taxon>Pezizomycotina</taxon>
        <taxon>Sordariomycetes</taxon>
        <taxon>Xylariomycetidae</taxon>
        <taxon>Xylariales</taxon>
        <taxon>Xylariaceae</taxon>
        <taxon>Xylaria</taxon>
    </lineage>
</organism>
<proteinExistence type="predicted"/>
<evidence type="ECO:0000313" key="2">
    <source>
        <dbReference type="EMBL" id="KAJ3573854.1"/>
    </source>
</evidence>
<keyword evidence="3" id="KW-1185">Reference proteome</keyword>
<keyword evidence="1" id="KW-0732">Signal</keyword>
<protein>
    <submittedName>
        <fullName evidence="2">Uncharacterized protein</fullName>
    </submittedName>
</protein>
<gene>
    <name evidence="2" type="ORF">NPX13_g4553</name>
</gene>
<evidence type="ECO:0000256" key="1">
    <source>
        <dbReference type="SAM" id="SignalP"/>
    </source>
</evidence>
<dbReference type="VEuPathDB" id="FungiDB:F4678DRAFT_416038"/>
<feature type="signal peptide" evidence="1">
    <location>
        <begin position="1"/>
        <end position="21"/>
    </location>
</feature>
<comment type="caution">
    <text evidence="2">The sequence shown here is derived from an EMBL/GenBank/DDBJ whole genome shotgun (WGS) entry which is preliminary data.</text>
</comment>
<sequence length="129" mass="13476">MQFKSLTLVAVAAALCSVVSAAGDTSLDLCFKNNSAGCQRVHANYNQCYDFANSWVDASGLPLARFNDKVNSIKVIDLAGKPQGRCNIFENTGCGGDVGGPIGSGNPHPDLNAVGKWGNKISSVRCIAN</sequence>
<dbReference type="EMBL" id="JANPWZ010000652">
    <property type="protein sequence ID" value="KAJ3573854.1"/>
    <property type="molecule type" value="Genomic_DNA"/>
</dbReference>
<dbReference type="Proteomes" id="UP001148614">
    <property type="component" value="Unassembled WGS sequence"/>
</dbReference>
<accession>A0A9W8NGK1</accession>
<reference evidence="2" key="1">
    <citation type="submission" date="2022-07" db="EMBL/GenBank/DDBJ databases">
        <title>Genome Sequence of Xylaria arbuscula.</title>
        <authorList>
            <person name="Buettner E."/>
        </authorList>
    </citation>
    <scope>NUCLEOTIDE SEQUENCE</scope>
    <source>
        <strain evidence="2">VT107</strain>
    </source>
</reference>